<proteinExistence type="predicted"/>
<dbReference type="Proteomes" id="UP000887580">
    <property type="component" value="Unplaced"/>
</dbReference>
<dbReference type="WBParaSite" id="PS1159_v2.g8892.t2">
    <property type="protein sequence ID" value="PS1159_v2.g8892.t2"/>
    <property type="gene ID" value="PS1159_v2.g8892"/>
</dbReference>
<evidence type="ECO:0000313" key="2">
    <source>
        <dbReference type="WBParaSite" id="PS1159_v2.g8892.t2"/>
    </source>
</evidence>
<sequence>MTSYTAIGGGQTPSMTVNFKMNITTYGPHNGIFITSGIQQGTSGAGFFAAHTTPSGTIIAPSIPAIQELPTSLRGSSVSVGGVGSGRTTIVKGDKLDFSRSRSTSRSRPSSPLIDFYGGGRDSPPDEFIEPEKVKLNVFNEEKPFVQYPTDLLLNDTKTTTTTVEVFRSKVDGNNPVDFFELPPNPLGSDPRSQLIRASGPPYEVVTRAETRFSDRPEYGSTSPLPRAVQWGSRTSGLASSHSPSNGYGSLERTRPVSQTIQRQDWIDERDGAYQTMITRRQFSDQQEQKLQRQRQRTVYSPTQSTTKVYPITVERDYFEERRQNPRPLRYTTSQPNVFEETPLNRSLDDSYRITNPRYTTTYPHEQQRLRRARSRSETRSDDYYYDRNRPYSGLSNLSRADSWSNSVNNISGPLYQTRDCLGNVLYEL</sequence>
<reference evidence="2" key="1">
    <citation type="submission" date="2022-11" db="UniProtKB">
        <authorList>
            <consortium name="WormBaseParasite"/>
        </authorList>
    </citation>
    <scope>IDENTIFICATION</scope>
</reference>
<organism evidence="1 2">
    <name type="scientific">Panagrolaimus sp. PS1159</name>
    <dbReference type="NCBI Taxonomy" id="55785"/>
    <lineage>
        <taxon>Eukaryota</taxon>
        <taxon>Metazoa</taxon>
        <taxon>Ecdysozoa</taxon>
        <taxon>Nematoda</taxon>
        <taxon>Chromadorea</taxon>
        <taxon>Rhabditida</taxon>
        <taxon>Tylenchina</taxon>
        <taxon>Panagrolaimomorpha</taxon>
        <taxon>Panagrolaimoidea</taxon>
        <taxon>Panagrolaimidae</taxon>
        <taxon>Panagrolaimus</taxon>
    </lineage>
</organism>
<accession>A0AC35GU87</accession>
<name>A0AC35GU87_9BILA</name>
<evidence type="ECO:0000313" key="1">
    <source>
        <dbReference type="Proteomes" id="UP000887580"/>
    </source>
</evidence>
<protein>
    <submittedName>
        <fullName evidence="2">Uncharacterized protein</fullName>
    </submittedName>
</protein>